<feature type="domain" description="Type II methyltransferase M.TaqI-like" evidence="1">
    <location>
        <begin position="1"/>
        <end position="83"/>
    </location>
</feature>
<keyword evidence="2" id="KW-0489">Methyltransferase</keyword>
<gene>
    <name evidence="2" type="ORF">ERS852478_03568</name>
</gene>
<dbReference type="GO" id="GO:0032259">
    <property type="term" value="P:methylation"/>
    <property type="evidence" value="ECO:0007669"/>
    <property type="project" value="UniProtKB-KW"/>
</dbReference>
<organism evidence="2 3">
    <name type="scientific">Blautia wexlerae</name>
    <dbReference type="NCBI Taxonomy" id="418240"/>
    <lineage>
        <taxon>Bacteria</taxon>
        <taxon>Bacillati</taxon>
        <taxon>Bacillota</taxon>
        <taxon>Clostridia</taxon>
        <taxon>Lachnospirales</taxon>
        <taxon>Lachnospiraceae</taxon>
        <taxon>Blautia</taxon>
    </lineage>
</organism>
<keyword evidence="2" id="KW-0808">Transferase</keyword>
<dbReference type="GO" id="GO:0003676">
    <property type="term" value="F:nucleic acid binding"/>
    <property type="evidence" value="ECO:0007669"/>
    <property type="project" value="InterPro"/>
</dbReference>
<evidence type="ECO:0000259" key="1">
    <source>
        <dbReference type="Pfam" id="PF07669"/>
    </source>
</evidence>
<dbReference type="GO" id="GO:0009007">
    <property type="term" value="F:site-specific DNA-methyltransferase (adenine-specific) activity"/>
    <property type="evidence" value="ECO:0007669"/>
    <property type="project" value="UniProtKB-EC"/>
</dbReference>
<dbReference type="Pfam" id="PF07669">
    <property type="entry name" value="Eco57I"/>
    <property type="match status" value="1"/>
</dbReference>
<dbReference type="SUPFAM" id="SSF53335">
    <property type="entry name" value="S-adenosyl-L-methionine-dependent methyltransferases"/>
    <property type="match status" value="1"/>
</dbReference>
<evidence type="ECO:0000313" key="2">
    <source>
        <dbReference type="EMBL" id="CUO68324.1"/>
    </source>
</evidence>
<dbReference type="AlphaFoldDB" id="A0A174H0B4"/>
<dbReference type="Gene3D" id="3.40.50.150">
    <property type="entry name" value="Vaccinia Virus protein VP39"/>
    <property type="match status" value="1"/>
</dbReference>
<evidence type="ECO:0000313" key="3">
    <source>
        <dbReference type="Proteomes" id="UP000095431"/>
    </source>
</evidence>
<protein>
    <submittedName>
        <fullName evidence="2">Eco57I restriction-modification methylase</fullName>
    </submittedName>
</protein>
<reference evidence="2 3" key="1">
    <citation type="submission" date="2015-09" db="EMBL/GenBank/DDBJ databases">
        <authorList>
            <consortium name="Pathogen Informatics"/>
        </authorList>
    </citation>
    <scope>NUCLEOTIDE SEQUENCE [LARGE SCALE GENOMIC DNA]</scope>
    <source>
        <strain evidence="2 3">2789STDY5834863</strain>
    </source>
</reference>
<dbReference type="PROSITE" id="PS00092">
    <property type="entry name" value="N6_MTASE"/>
    <property type="match status" value="1"/>
</dbReference>
<dbReference type="GO" id="GO:0006304">
    <property type="term" value="P:DNA modification"/>
    <property type="evidence" value="ECO:0007669"/>
    <property type="project" value="InterPro"/>
</dbReference>
<dbReference type="Proteomes" id="UP000095431">
    <property type="component" value="Unassembled WGS sequence"/>
</dbReference>
<proteinExistence type="predicted"/>
<dbReference type="InterPro" id="IPR002052">
    <property type="entry name" value="DNA_methylase_N6_adenine_CS"/>
</dbReference>
<dbReference type="EMBL" id="CYZN01000038">
    <property type="protein sequence ID" value="CUO68324.1"/>
    <property type="molecule type" value="Genomic_DNA"/>
</dbReference>
<accession>A0A174H0B4</accession>
<sequence>MKFDFVIGNPPYQEDTDGAGRQAKPVYNLFFEEAKKIEPESISLITPSRWFSGGMGLNQFREDMMNDRSLKVICDYTNAKDCFPDNSISGGVNCFVWKKDYKGDCRFINTTNGVTTELERPLNEFPVLVRYNQAITIIHKVQSKSKKSIADITSGLMPFGLSTSYRGRKVKSKKDNLTLYASNCVTYISESEIDKGYEYLDKYKVLVSKTGAEHAGEPSRDGKFRVIPSSMKVIEPNEVCTHSYFLVGATSNKKVAEHICKYMKTKFVRFLMLMAMSGFGLSKNVLLFVPIQKFDDDSDIDWTKNISEIDELLYKKYNFDPKDINFIENNVKEME</sequence>
<name>A0A174H0B4_9FIRM</name>
<dbReference type="RefSeq" id="WP_055060682.1">
    <property type="nucleotide sequence ID" value="NZ_BTHH01000008.1"/>
</dbReference>
<dbReference type="InterPro" id="IPR029063">
    <property type="entry name" value="SAM-dependent_MTases_sf"/>
</dbReference>
<dbReference type="InterPro" id="IPR011639">
    <property type="entry name" value="MethylTrfase_TaqI-like_dom"/>
</dbReference>